<evidence type="ECO:0000256" key="5">
    <source>
        <dbReference type="ARBA" id="ARBA00021980"/>
    </source>
</evidence>
<comment type="catalytic activity">
    <reaction evidence="9 10">
        <text>uridine + phosphate = alpha-D-ribose 1-phosphate + uracil</text>
        <dbReference type="Rhea" id="RHEA:24388"/>
        <dbReference type="ChEBI" id="CHEBI:16704"/>
        <dbReference type="ChEBI" id="CHEBI:17568"/>
        <dbReference type="ChEBI" id="CHEBI:43474"/>
        <dbReference type="ChEBI" id="CHEBI:57720"/>
        <dbReference type="EC" id="2.4.2.3"/>
    </reaction>
</comment>
<dbReference type="InterPro" id="IPR018016">
    <property type="entry name" value="Nucleoside_phosphorylase_CS"/>
</dbReference>
<evidence type="ECO:0000256" key="8">
    <source>
        <dbReference type="ARBA" id="ARBA00022679"/>
    </source>
</evidence>
<sequence length="252" mass="26728">MLIDGKQMHLQCTAKEIGRYVILPGDPGRCAAIAAFFDDAHAVSSNREFNVWTGFLDGEKVSVCSTGIGGPSAAIALEELVECGADTFIRVGTCGGVDASVRGGDVVVATAAVRQEGTSREYLPLEYPAAASYPIVRALADACEALGFRTHVGVIQSKDSFYGEIRPQCMPIAAQLQEKWNAWTAAGVLASEMESAALFVAGACLHVRCGTVLNVLWNDESEAPAVPEGAAQRGIRAAVEAIRRLIREDNRS</sequence>
<dbReference type="RefSeq" id="WP_087021120.1">
    <property type="nucleotide sequence ID" value="NZ_NHOC01000009.1"/>
</dbReference>
<dbReference type="GO" id="GO:0044206">
    <property type="term" value="P:UMP salvage"/>
    <property type="evidence" value="ECO:0007669"/>
    <property type="project" value="UniProtKB-UniPathway"/>
</dbReference>
<keyword evidence="6" id="KW-0963">Cytoplasm</keyword>
<comment type="function">
    <text evidence="10">Catalyzes the reversible phosphorylytic cleavage of uridine to uracil and ribose-1-phosphate.</text>
</comment>
<dbReference type="EC" id="2.4.2.3" evidence="4 10"/>
<dbReference type="GO" id="GO:0009166">
    <property type="term" value="P:nucleotide catabolic process"/>
    <property type="evidence" value="ECO:0007669"/>
    <property type="project" value="InterPro"/>
</dbReference>
<dbReference type="OrthoDB" id="9772602at2"/>
<dbReference type="PANTHER" id="PTHR43691">
    <property type="entry name" value="URIDINE PHOSPHORYLASE"/>
    <property type="match status" value="1"/>
</dbReference>
<dbReference type="EMBL" id="NHOC01000009">
    <property type="protein sequence ID" value="OUM19924.1"/>
    <property type="molecule type" value="Genomic_DNA"/>
</dbReference>
<name>A0A252F2A4_9FIRM</name>
<dbReference type="PANTHER" id="PTHR43691:SF11">
    <property type="entry name" value="FI09636P-RELATED"/>
    <property type="match status" value="1"/>
</dbReference>
<gene>
    <name evidence="12" type="ORF">CBW42_10620</name>
</gene>
<proteinExistence type="inferred from homology"/>
<dbReference type="GO" id="GO:0009164">
    <property type="term" value="P:nucleoside catabolic process"/>
    <property type="evidence" value="ECO:0007669"/>
    <property type="project" value="UniProtKB-ARBA"/>
</dbReference>
<organism evidence="12 13">
    <name type="scientific">Butyricicoccus porcorum</name>
    <dbReference type="NCBI Taxonomy" id="1945634"/>
    <lineage>
        <taxon>Bacteria</taxon>
        <taxon>Bacillati</taxon>
        <taxon>Bacillota</taxon>
        <taxon>Clostridia</taxon>
        <taxon>Eubacteriales</taxon>
        <taxon>Butyricicoccaceae</taxon>
        <taxon>Butyricicoccus</taxon>
    </lineage>
</organism>
<dbReference type="GO" id="GO:0004850">
    <property type="term" value="F:uridine phosphorylase activity"/>
    <property type="evidence" value="ECO:0007669"/>
    <property type="project" value="UniProtKB-EC"/>
</dbReference>
<evidence type="ECO:0000256" key="7">
    <source>
        <dbReference type="ARBA" id="ARBA00022676"/>
    </source>
</evidence>
<dbReference type="CDD" id="cd17767">
    <property type="entry name" value="UP_EcUdp-like"/>
    <property type="match status" value="1"/>
</dbReference>
<evidence type="ECO:0000256" key="6">
    <source>
        <dbReference type="ARBA" id="ARBA00022490"/>
    </source>
</evidence>
<dbReference type="Gene3D" id="3.40.50.1580">
    <property type="entry name" value="Nucleoside phosphorylase domain"/>
    <property type="match status" value="1"/>
</dbReference>
<comment type="pathway">
    <text evidence="2 10">Pyrimidine metabolism; UMP biosynthesis via salvage pathway; uracil from uridine (phosphorylase route): step 1/1.</text>
</comment>
<dbReference type="InterPro" id="IPR010058">
    <property type="entry name" value="Uridine_phosphorylase"/>
</dbReference>
<reference evidence="12 13" key="1">
    <citation type="submission" date="2017-05" db="EMBL/GenBank/DDBJ databases">
        <title>Butyricicoccus porcorum sp. nov. a butyrate-producing bacterium from the swine intestinal tract.</title>
        <authorList>
            <person name="Trachsel J."/>
            <person name="Humphrey S."/>
            <person name="Allen H.K."/>
        </authorList>
    </citation>
    <scope>NUCLEOTIDE SEQUENCE [LARGE SCALE GENOMIC DNA]</scope>
    <source>
        <strain evidence="12">BB10</strain>
    </source>
</reference>
<evidence type="ECO:0000313" key="13">
    <source>
        <dbReference type="Proteomes" id="UP000194903"/>
    </source>
</evidence>
<dbReference type="GO" id="GO:0005829">
    <property type="term" value="C:cytosol"/>
    <property type="evidence" value="ECO:0007669"/>
    <property type="project" value="TreeGrafter"/>
</dbReference>
<evidence type="ECO:0000256" key="3">
    <source>
        <dbReference type="ARBA" id="ARBA00010456"/>
    </source>
</evidence>
<dbReference type="SUPFAM" id="SSF53167">
    <property type="entry name" value="Purine and uridine phosphorylases"/>
    <property type="match status" value="1"/>
</dbReference>
<protein>
    <recommendedName>
        <fullName evidence="5 10">Uridine phosphorylase</fullName>
        <ecNumber evidence="4 10">2.4.2.3</ecNumber>
    </recommendedName>
</protein>
<comment type="subcellular location">
    <subcellularLocation>
        <location evidence="1">Cytoplasm</location>
    </subcellularLocation>
</comment>
<feature type="domain" description="Nucleoside phosphorylase" evidence="11">
    <location>
        <begin position="19"/>
        <end position="218"/>
    </location>
</feature>
<keyword evidence="7 10" id="KW-0328">Glycosyltransferase</keyword>
<keyword evidence="8 10" id="KW-0808">Transferase</keyword>
<evidence type="ECO:0000259" key="11">
    <source>
        <dbReference type="Pfam" id="PF01048"/>
    </source>
</evidence>
<evidence type="ECO:0000313" key="12">
    <source>
        <dbReference type="EMBL" id="OUM19924.1"/>
    </source>
</evidence>
<evidence type="ECO:0000256" key="9">
    <source>
        <dbReference type="ARBA" id="ARBA00048447"/>
    </source>
</evidence>
<evidence type="ECO:0000256" key="1">
    <source>
        <dbReference type="ARBA" id="ARBA00004496"/>
    </source>
</evidence>
<dbReference type="UniPathway" id="UPA00574">
    <property type="reaction ID" value="UER00633"/>
</dbReference>
<dbReference type="Proteomes" id="UP000194903">
    <property type="component" value="Unassembled WGS sequence"/>
</dbReference>
<dbReference type="InterPro" id="IPR000845">
    <property type="entry name" value="Nucleoside_phosphorylase_d"/>
</dbReference>
<evidence type="ECO:0000256" key="4">
    <source>
        <dbReference type="ARBA" id="ARBA00011888"/>
    </source>
</evidence>
<evidence type="ECO:0000256" key="2">
    <source>
        <dbReference type="ARBA" id="ARBA00004825"/>
    </source>
</evidence>
<dbReference type="InterPro" id="IPR035994">
    <property type="entry name" value="Nucleoside_phosphorylase_sf"/>
</dbReference>
<comment type="caution">
    <text evidence="12">The sequence shown here is derived from an EMBL/GenBank/DDBJ whole genome shotgun (WGS) entry which is preliminary data.</text>
</comment>
<dbReference type="NCBIfam" id="TIGR01718">
    <property type="entry name" value="Uridine-psphlse"/>
    <property type="match status" value="1"/>
</dbReference>
<keyword evidence="13" id="KW-1185">Reference proteome</keyword>
<accession>A0A252F2A4</accession>
<evidence type="ECO:0000256" key="10">
    <source>
        <dbReference type="RuleBase" id="RU361131"/>
    </source>
</evidence>
<dbReference type="PROSITE" id="PS01232">
    <property type="entry name" value="PNP_UDP_1"/>
    <property type="match status" value="1"/>
</dbReference>
<dbReference type="Pfam" id="PF01048">
    <property type="entry name" value="PNP_UDP_1"/>
    <property type="match status" value="1"/>
</dbReference>
<comment type="similarity">
    <text evidence="3 10">Belongs to the PNP/UDP phosphorylase family.</text>
</comment>
<dbReference type="AlphaFoldDB" id="A0A252F2A4"/>